<evidence type="ECO:0000256" key="5">
    <source>
        <dbReference type="ARBA" id="ARBA00023306"/>
    </source>
</evidence>
<gene>
    <name evidence="9" type="ORF">PV09_06765</name>
</gene>
<dbReference type="PANTHER" id="PTHR21704">
    <property type="entry name" value="NIPPED-B-LIKE PROTEIN DELANGIN SCC2-RELATED"/>
    <property type="match status" value="1"/>
</dbReference>
<feature type="compositionally biased region" description="Pro residues" evidence="7">
    <location>
        <begin position="334"/>
        <end position="344"/>
    </location>
</feature>
<feature type="region of interest" description="Disordered" evidence="7">
    <location>
        <begin position="319"/>
        <end position="344"/>
    </location>
</feature>
<evidence type="ECO:0000313" key="9">
    <source>
        <dbReference type="EMBL" id="KIW01924.1"/>
    </source>
</evidence>
<dbReference type="GeneID" id="27314738"/>
<dbReference type="PANTHER" id="PTHR21704:SF18">
    <property type="entry name" value="NIPPED-B-LIKE PROTEIN"/>
    <property type="match status" value="1"/>
</dbReference>
<evidence type="ECO:0000256" key="2">
    <source>
        <dbReference type="ARBA" id="ARBA00009252"/>
    </source>
</evidence>
<evidence type="ECO:0000256" key="1">
    <source>
        <dbReference type="ARBA" id="ARBA00004123"/>
    </source>
</evidence>
<dbReference type="HOGENOM" id="CLU_000901_0_0_1"/>
<dbReference type="GO" id="GO:0034087">
    <property type="term" value="P:establishment of mitotic sister chromatid cohesion"/>
    <property type="evidence" value="ECO:0007669"/>
    <property type="project" value="TreeGrafter"/>
</dbReference>
<dbReference type="InterPro" id="IPR011989">
    <property type="entry name" value="ARM-like"/>
</dbReference>
<dbReference type="InParanoid" id="A0A0D2ARW9"/>
<evidence type="ECO:0000256" key="6">
    <source>
        <dbReference type="RuleBase" id="RU364107"/>
    </source>
</evidence>
<dbReference type="VEuPathDB" id="FungiDB:PV09_06765"/>
<dbReference type="Pfam" id="PF12830">
    <property type="entry name" value="Nipped-B_C"/>
    <property type="match status" value="1"/>
</dbReference>
<dbReference type="RefSeq" id="XP_016211793.1">
    <property type="nucleotide sequence ID" value="XM_016360454.1"/>
</dbReference>
<feature type="region of interest" description="Disordered" evidence="7">
    <location>
        <begin position="1"/>
        <end position="51"/>
    </location>
</feature>
<reference evidence="9 10" key="1">
    <citation type="submission" date="2015-01" db="EMBL/GenBank/DDBJ databases">
        <title>The Genome Sequence of Ochroconis gallopava CBS43764.</title>
        <authorList>
            <consortium name="The Broad Institute Genomics Platform"/>
            <person name="Cuomo C."/>
            <person name="de Hoog S."/>
            <person name="Gorbushina A."/>
            <person name="Stielow B."/>
            <person name="Teixiera M."/>
            <person name="Abouelleil A."/>
            <person name="Chapman S.B."/>
            <person name="Priest M."/>
            <person name="Young S.K."/>
            <person name="Wortman J."/>
            <person name="Nusbaum C."/>
            <person name="Birren B."/>
        </authorList>
    </citation>
    <scope>NUCLEOTIDE SEQUENCE [LARGE SCALE GENOMIC DNA]</scope>
    <source>
        <strain evidence="9 10">CBS 43764</strain>
    </source>
</reference>
<evidence type="ECO:0000256" key="7">
    <source>
        <dbReference type="SAM" id="MobiDB-lite"/>
    </source>
</evidence>
<dbReference type="InterPro" id="IPR016024">
    <property type="entry name" value="ARM-type_fold"/>
</dbReference>
<keyword evidence="3 6" id="KW-0677">Repeat</keyword>
<accession>A0A0D2ARW9</accession>
<feature type="region of interest" description="Disordered" evidence="7">
    <location>
        <begin position="185"/>
        <end position="239"/>
    </location>
</feature>
<feature type="compositionally biased region" description="Polar residues" evidence="7">
    <location>
        <begin position="360"/>
        <end position="370"/>
    </location>
</feature>
<dbReference type="GO" id="GO:0003682">
    <property type="term" value="F:chromatin binding"/>
    <property type="evidence" value="ECO:0007669"/>
    <property type="project" value="TreeGrafter"/>
</dbReference>
<dbReference type="InterPro" id="IPR033031">
    <property type="entry name" value="Scc2/Nipped-B"/>
</dbReference>
<organism evidence="9 10">
    <name type="scientific">Verruconis gallopava</name>
    <dbReference type="NCBI Taxonomy" id="253628"/>
    <lineage>
        <taxon>Eukaryota</taxon>
        <taxon>Fungi</taxon>
        <taxon>Dikarya</taxon>
        <taxon>Ascomycota</taxon>
        <taxon>Pezizomycotina</taxon>
        <taxon>Dothideomycetes</taxon>
        <taxon>Pleosporomycetidae</taxon>
        <taxon>Venturiales</taxon>
        <taxon>Sympoventuriaceae</taxon>
        <taxon>Verruconis</taxon>
    </lineage>
</organism>
<feature type="region of interest" description="Disordered" evidence="7">
    <location>
        <begin position="1855"/>
        <end position="1943"/>
    </location>
</feature>
<dbReference type="InterPro" id="IPR024986">
    <property type="entry name" value="Nipped-B_C"/>
</dbReference>
<dbReference type="EMBL" id="KN847552">
    <property type="protein sequence ID" value="KIW01924.1"/>
    <property type="molecule type" value="Genomic_DNA"/>
</dbReference>
<evidence type="ECO:0000256" key="4">
    <source>
        <dbReference type="ARBA" id="ARBA00023242"/>
    </source>
</evidence>
<keyword evidence="4 6" id="KW-0539">Nucleus</keyword>
<dbReference type="GO" id="GO:0071169">
    <property type="term" value="P:establishment of protein localization to chromatin"/>
    <property type="evidence" value="ECO:0007669"/>
    <property type="project" value="TreeGrafter"/>
</dbReference>
<dbReference type="STRING" id="253628.A0A0D2ARW9"/>
<dbReference type="GO" id="GO:0140588">
    <property type="term" value="P:chromatin looping"/>
    <property type="evidence" value="ECO:0007669"/>
    <property type="project" value="InterPro"/>
</dbReference>
<dbReference type="OrthoDB" id="418242at2759"/>
<feature type="compositionally biased region" description="Low complexity" evidence="7">
    <location>
        <begin position="37"/>
        <end position="51"/>
    </location>
</feature>
<dbReference type="GO" id="GO:0010468">
    <property type="term" value="P:regulation of gene expression"/>
    <property type="evidence" value="ECO:0007669"/>
    <property type="project" value="InterPro"/>
</dbReference>
<dbReference type="CDD" id="cd23958">
    <property type="entry name" value="SCC2"/>
    <property type="match status" value="1"/>
</dbReference>
<dbReference type="Proteomes" id="UP000053259">
    <property type="component" value="Unassembled WGS sequence"/>
</dbReference>
<feature type="region of interest" description="Disordered" evidence="7">
    <location>
        <begin position="140"/>
        <end position="162"/>
    </location>
</feature>
<keyword evidence="5 6" id="KW-0131">Cell cycle</keyword>
<proteinExistence type="inferred from homology"/>
<comment type="similarity">
    <text evidence="2 6">Belongs to the SCC2/Nipped-B family.</text>
</comment>
<evidence type="ECO:0000259" key="8">
    <source>
        <dbReference type="Pfam" id="PF12830"/>
    </source>
</evidence>
<feature type="compositionally biased region" description="Basic and acidic residues" evidence="7">
    <location>
        <begin position="715"/>
        <end position="725"/>
    </location>
</feature>
<dbReference type="Pfam" id="PF12765">
    <property type="entry name" value="Cohesin_HEAT"/>
    <property type="match status" value="1"/>
</dbReference>
<feature type="compositionally biased region" description="Low complexity" evidence="7">
    <location>
        <begin position="189"/>
        <end position="200"/>
    </location>
</feature>
<dbReference type="Gene3D" id="1.25.10.10">
    <property type="entry name" value="Leucine-rich Repeat Variant"/>
    <property type="match status" value="1"/>
</dbReference>
<dbReference type="GO" id="GO:0090694">
    <property type="term" value="C:Scc2-Scc4 cohesin loading complex"/>
    <property type="evidence" value="ECO:0007669"/>
    <property type="project" value="TreeGrafter"/>
</dbReference>
<evidence type="ECO:0000256" key="3">
    <source>
        <dbReference type="ARBA" id="ARBA00022737"/>
    </source>
</evidence>
<protein>
    <recommendedName>
        <fullName evidence="6">Sister chromatid cohesion protein</fullName>
    </recommendedName>
</protein>
<feature type="compositionally biased region" description="Low complexity" evidence="7">
    <location>
        <begin position="319"/>
        <end position="333"/>
    </location>
</feature>
<feature type="domain" description="Sister chromatid cohesion C-terminal" evidence="8">
    <location>
        <begin position="1518"/>
        <end position="1703"/>
    </location>
</feature>
<comment type="subcellular location">
    <subcellularLocation>
        <location evidence="1 6">Nucleus</location>
    </subcellularLocation>
</comment>
<dbReference type="FunCoup" id="A0A0D2ARW9">
    <property type="interactions" value="224"/>
</dbReference>
<feature type="region of interest" description="Disordered" evidence="7">
    <location>
        <begin position="360"/>
        <end position="379"/>
    </location>
</feature>
<dbReference type="InterPro" id="IPR026003">
    <property type="entry name" value="Cohesin_HEAT"/>
</dbReference>
<dbReference type="GO" id="GO:0061775">
    <property type="term" value="F:cohesin loader activity"/>
    <property type="evidence" value="ECO:0007669"/>
    <property type="project" value="InterPro"/>
</dbReference>
<sequence>MNPFANSPMFGGSGWRQPSHSMQYSTAPQYHTHGATSSSSDSNSQTPQYSSKYRAPTVLEALPFTPLTSVVPVTPDLLTIPTPASSSRPSLFANEEQRRLARSQLESLDREAASNSELHVQCLQKVNQLLKGTNLTTYDFKLPSHPGPPRPSKQQIQAQEERHSNLGPFARAVLNSAKVPYRYSNPVESTASPSANTATTLPDSPSRRHVNQTKDKIKTAPRLPPQRSGDTQGETVVAPPKNKMVLDRIEVSPRQSHSLLPYTTSKPTLSAPAPEMPLTIDPRELQRPQPFSTQVQNNFSYQQNQVVSAIPASSSQLSTLASSQFSTPTRQSATPPPMSQPPTPAPAVVISAPAPTMQRSDYQDFSSVRQDSAVGQKRKREVNDEGLDICIDQRARSEESLKALERTMYEIGSMEEKLRNKVAYDTSFYFAQTAYNEEDTLILTRQIQERLEAAIVKAVDSSCFNKAPVSSLVKMQKLCESTLSLIEALALSIDSEASSEDVEEWLQRVRLTENSLQAARILLRILTAGREDKELYSENSLQTIAECLDLVMNRAIIPVVECRNSGNEEGLFKIYSANRKPLSSLFNMYGQTLRLLSDLVAKVDVDAVISKIQDISTKLIFVENAYTDKDSTLGIARFEKLRTRAMHVVASIYHRYPAQRQIVFNDIITSLEKVPVARQSARQFKAHEGKSIQLVSALLMRLVQTSATRSTSIRKHVDSQPKSTEDSSEEDNDSVRESSPVMAVQHGDMEVDDDLDTEAASYDLRKLAEPLYSSAMTDASYLISYLVSRAQNTTKSGDQPYRKLLEIFVEDFISVLGLPMWPGAEMLLRALLSKLFRILSDDKSSGPAKNMALEILGTIGSGIIDLQMFVEHASHTAESSDSPLGATLAKIASDYLNNGDEQQVNKFRGPYRVMMEYLHSQSLSDAQAPSARGLHLTQWAKTTLVYMDREDENRPEVAADLPMQLRNMILDSEWLQNNYDAVETSITPAQARLAASIITIASPTGQHLASILDNLVKFMTSPQSNLKSRSLKSVTELIEKDPAILERNRSVLHSIVKGMQDSSPQVRDSALMLLDKCLVLRPKLADGFVYSRIIQLASDESKSVRKHAMKLLKDIYLRSKDQNLQAHISAALMARIHDIEPNVAEMAQQTFEELWMVPFYRTARKDPVQREMELKAQVVLIVKTVQRGEDAVQVLDTLLHNVLSPESKTRSANLEVCKDMVRLIFDEIIDNEERPDRPSQQHLAQALTVFAKAEPKMFSSNQLKLLVPYLQNLTSNEHLLLYRFCAVIMRYVVPTLSAADRDLLLEIQAKLMAPISKLPKEELAEAAACLWVLHGIVKNEKIVALMRSALVQVNQRKELDFKDPANEKALSHVRRYMAIVGFFGRECNVDEHAELFRAVLPFWKGKSVSGLIIDLFCPFTRQKYPEPLRESALDSIATVCQGWPQHYQRPDVSTAFDLVFRNEDRRFMQVVLSGFLLFFKQEERKSETGAETKVGQGAAKGHERLQQSFISGDGDAGATTIAQKFLPHILRVARSSLDDLALTATQVIASISRQGLVHPKECGITLVVLETSTNKTIAEIAYTEHKIQHQRQENVFDKEYMRAVQQTFEYQRNIIHDPRGVTLQPTQPKLHMLFDVLKIGSGKVRKRFLGNLVQRMDFELPKLELDGEIPTALLFARFVLENLGFFDYVRIDELLHLVSCLEKLVVHGVGTTVAHAIEVEILKVQLPQGAHGANTSLPTGADPGLFSIQDPQNPIAVPLPTAERLKHLTVASMILSMVWETRTHLRQLWGLAKQNKNGFKTQAKDLNKPATKTPFYRSELLEKIESIMSSLDDPSAMIAQCKSFAEIVAVDQEHKIASDEENDEAELAKQAAGYETPDEDRETASNAGSTGKGRKRRGSVGPMGTPSAKRTKNMGDTPKKKHRPQGLQRMKSKGGSTDEDDDF</sequence>
<feature type="compositionally biased region" description="Polar residues" evidence="7">
    <location>
        <begin position="16"/>
        <end position="29"/>
    </location>
</feature>
<dbReference type="GO" id="GO:1990414">
    <property type="term" value="P:replication-born double-strand break repair via sister chromatid exchange"/>
    <property type="evidence" value="ECO:0007669"/>
    <property type="project" value="TreeGrafter"/>
</dbReference>
<name>A0A0D2ARW9_9PEZI</name>
<feature type="region of interest" description="Disordered" evidence="7">
    <location>
        <begin position="710"/>
        <end position="747"/>
    </location>
</feature>
<keyword evidence="10" id="KW-1185">Reference proteome</keyword>
<dbReference type="SUPFAM" id="SSF48371">
    <property type="entry name" value="ARM repeat"/>
    <property type="match status" value="1"/>
</dbReference>
<evidence type="ECO:0000313" key="10">
    <source>
        <dbReference type="Proteomes" id="UP000053259"/>
    </source>
</evidence>